<comment type="similarity">
    <text evidence="1">Belongs to the TPP enzyme family.</text>
</comment>
<accession>A0ABS6YN44</accession>
<dbReference type="CDD" id="cd02002">
    <property type="entry name" value="TPP_BFDC"/>
    <property type="match status" value="1"/>
</dbReference>
<dbReference type="InterPro" id="IPR029061">
    <property type="entry name" value="THDP-binding"/>
</dbReference>
<protein>
    <submittedName>
        <fullName evidence="6">Acetolactate synthase large subunit</fullName>
    </submittedName>
</protein>
<comment type="caution">
    <text evidence="6">The sequence shown here is derived from an EMBL/GenBank/DDBJ whole genome shotgun (WGS) entry which is preliminary data.</text>
</comment>
<dbReference type="Gene3D" id="3.40.50.970">
    <property type="match status" value="2"/>
</dbReference>
<dbReference type="InterPro" id="IPR011766">
    <property type="entry name" value="TPP_enzyme_TPP-bd"/>
</dbReference>
<keyword evidence="7" id="KW-1185">Reference proteome</keyword>
<dbReference type="InterPro" id="IPR000399">
    <property type="entry name" value="TPP-bd_CS"/>
</dbReference>
<dbReference type="InterPro" id="IPR012001">
    <property type="entry name" value="Thiamin_PyroP_enz_TPP-bd_dom"/>
</dbReference>
<evidence type="ECO:0000256" key="3">
    <source>
        <dbReference type="SAM" id="MobiDB-lite"/>
    </source>
</evidence>
<sequence length="539" mass="53920">MPNGAQSPSSRARSPINGARSLINGLVGGGVRACFANPGTSELHFVAALDEAPELRPVLCLFEGVATGAADGYGRMAGRPACTLLHLGPGLAGGLPNLHNARRAATPLVNIVGDHALGHKRLDAPLESDIGALAGTVSAWTRRTYHATELADDIAQALTAATGPPGAIATLIVPADVSWSDAKPDTKPDAGSEAAAPPAPTAARRGLVSVEAVTGAADALRSGEGVALLIGGEAARGAGLVAAGRVAAATGARLLCETFPARLERGAGRPAVERLAYLVSGAREQLAGVRHLVLAGAASPVAFFAYPGQGGVLVPEGCAVHVLAAGAEDVTAALEGLAEVVGPGVSPVREEARRPALPSGELTAESAAAVIGALLPEDAIVVDEAITSGIWLPGETAGAPPHDWLTLTGGSMGQGLPLAVGAAVACPDRPVLALVGDGAAMYTPQALWTQAREGLDVTTVVFDNRSYAILGLELGAAGGAGARRLLDLSAPALDFVSLARGMGVPAERATTVREFAASLKRGLAEPGPLLIDCVVPALG</sequence>
<evidence type="ECO:0000256" key="2">
    <source>
        <dbReference type="ARBA" id="ARBA00023052"/>
    </source>
</evidence>
<evidence type="ECO:0000259" key="4">
    <source>
        <dbReference type="Pfam" id="PF02775"/>
    </source>
</evidence>
<dbReference type="PANTHER" id="PTHR18968:SF86">
    <property type="entry name" value="ACETOLACTATE SYNTHASE LARGE SUBUNIT ILVX-RELATED"/>
    <property type="match status" value="1"/>
</dbReference>
<evidence type="ECO:0000259" key="5">
    <source>
        <dbReference type="Pfam" id="PF02776"/>
    </source>
</evidence>
<dbReference type="Pfam" id="PF02776">
    <property type="entry name" value="TPP_enzyme_N"/>
    <property type="match status" value="1"/>
</dbReference>
<dbReference type="PROSITE" id="PS00187">
    <property type="entry name" value="TPP_ENZYMES"/>
    <property type="match status" value="1"/>
</dbReference>
<name>A0ABS6YN44_9ACTN</name>
<proteinExistence type="inferred from homology"/>
<keyword evidence="2" id="KW-0786">Thiamine pyrophosphate</keyword>
<dbReference type="NCBIfam" id="NF005760">
    <property type="entry name" value="PRK07586.1"/>
    <property type="match status" value="1"/>
</dbReference>
<dbReference type="CDD" id="cd07035">
    <property type="entry name" value="TPP_PYR_POX_like"/>
    <property type="match status" value="1"/>
</dbReference>
<evidence type="ECO:0000313" key="7">
    <source>
        <dbReference type="Proteomes" id="UP001197114"/>
    </source>
</evidence>
<dbReference type="RefSeq" id="WP_219688879.1">
    <property type="nucleotide sequence ID" value="NZ_WMBF01000108.1"/>
</dbReference>
<dbReference type="InterPro" id="IPR045229">
    <property type="entry name" value="TPP_enz"/>
</dbReference>
<reference evidence="6 7" key="1">
    <citation type="submission" date="2019-11" db="EMBL/GenBank/DDBJ databases">
        <authorList>
            <person name="Ay H."/>
        </authorList>
    </citation>
    <scope>NUCLEOTIDE SEQUENCE [LARGE SCALE GENOMIC DNA]</scope>
    <source>
        <strain evidence="6 7">BG9H</strain>
    </source>
</reference>
<dbReference type="Proteomes" id="UP001197114">
    <property type="component" value="Unassembled WGS sequence"/>
</dbReference>
<organism evidence="6 7">
    <name type="scientific">Streptomyces anatolicus</name>
    <dbReference type="NCBI Taxonomy" id="2675858"/>
    <lineage>
        <taxon>Bacteria</taxon>
        <taxon>Bacillati</taxon>
        <taxon>Actinomycetota</taxon>
        <taxon>Actinomycetes</taxon>
        <taxon>Kitasatosporales</taxon>
        <taxon>Streptomycetaceae</taxon>
        <taxon>Streptomyces</taxon>
    </lineage>
</organism>
<evidence type="ECO:0000256" key="1">
    <source>
        <dbReference type="ARBA" id="ARBA00007812"/>
    </source>
</evidence>
<dbReference type="SUPFAM" id="SSF52518">
    <property type="entry name" value="Thiamin diphosphate-binding fold (THDP-binding)"/>
    <property type="match status" value="2"/>
</dbReference>
<gene>
    <name evidence="6" type="ORF">GKQ77_12990</name>
</gene>
<evidence type="ECO:0000313" key="6">
    <source>
        <dbReference type="EMBL" id="MBW5422469.1"/>
    </source>
</evidence>
<dbReference type="Pfam" id="PF02775">
    <property type="entry name" value="TPP_enzyme_C"/>
    <property type="match status" value="1"/>
</dbReference>
<dbReference type="PANTHER" id="PTHR18968">
    <property type="entry name" value="THIAMINE PYROPHOSPHATE ENZYMES"/>
    <property type="match status" value="1"/>
</dbReference>
<feature type="region of interest" description="Disordered" evidence="3">
    <location>
        <begin position="180"/>
        <end position="201"/>
    </location>
</feature>
<feature type="domain" description="Thiamine pyrophosphate enzyme N-terminal TPP-binding" evidence="5">
    <location>
        <begin position="17"/>
        <end position="120"/>
    </location>
</feature>
<dbReference type="EMBL" id="WMBF01000108">
    <property type="protein sequence ID" value="MBW5422469.1"/>
    <property type="molecule type" value="Genomic_DNA"/>
</dbReference>
<feature type="domain" description="Thiamine pyrophosphate enzyme TPP-binding" evidence="4">
    <location>
        <begin position="400"/>
        <end position="533"/>
    </location>
</feature>